<keyword evidence="7 11" id="KW-1133">Transmembrane helix</keyword>
<evidence type="ECO:0000256" key="10">
    <source>
        <dbReference type="PIRNR" id="PIRNR017385"/>
    </source>
</evidence>
<dbReference type="GO" id="GO:0022900">
    <property type="term" value="P:electron transport chain"/>
    <property type="evidence" value="ECO:0007669"/>
    <property type="project" value="InterPro"/>
</dbReference>
<sequence>MRTEAFLFGGVAAFFLVTGVGYGWWSDLEPAGTAALAVAFLMSSLICFFFTQNYRRKGARPEDDRQGEISDRSGPIDFFPPHSPYPVITGFGAAVSAVGIVYGLWLFLIGFGIITAGVGGLVFQYAHRAEAADCR</sequence>
<evidence type="ECO:0000256" key="9">
    <source>
        <dbReference type="ARBA" id="ARBA00047816"/>
    </source>
</evidence>
<dbReference type="EC" id="7.1.1.9" evidence="10"/>
<feature type="transmembrane region" description="Helical" evidence="11">
    <location>
        <begin position="5"/>
        <end position="25"/>
    </location>
</feature>
<comment type="function">
    <text evidence="1 10">Part of cytochrome c oxidase, its function is unknown.</text>
</comment>
<organism evidence="12 13">
    <name type="scientific">Actinacidiphila cocklensis</name>
    <dbReference type="NCBI Taxonomy" id="887465"/>
    <lineage>
        <taxon>Bacteria</taxon>
        <taxon>Bacillati</taxon>
        <taxon>Actinomycetota</taxon>
        <taxon>Actinomycetes</taxon>
        <taxon>Kitasatosporales</taxon>
        <taxon>Streptomycetaceae</taxon>
        <taxon>Actinacidiphila</taxon>
    </lineage>
</organism>
<evidence type="ECO:0000313" key="12">
    <source>
        <dbReference type="EMBL" id="CAG6396345.1"/>
    </source>
</evidence>
<evidence type="ECO:0000256" key="5">
    <source>
        <dbReference type="ARBA" id="ARBA00022692"/>
    </source>
</evidence>
<dbReference type="EMBL" id="CAJSLV010000071">
    <property type="protein sequence ID" value="CAG6396345.1"/>
    <property type="molecule type" value="Genomic_DNA"/>
</dbReference>
<evidence type="ECO:0000256" key="1">
    <source>
        <dbReference type="ARBA" id="ARBA00002536"/>
    </source>
</evidence>
<name>A0A9W4DUM7_9ACTN</name>
<proteinExistence type="inferred from homology"/>
<keyword evidence="4 10" id="KW-1003">Cell membrane</keyword>
<feature type="transmembrane region" description="Helical" evidence="11">
    <location>
        <begin position="108"/>
        <end position="126"/>
    </location>
</feature>
<comment type="caution">
    <text evidence="12">The sequence shown here is derived from an EMBL/GenBank/DDBJ whole genome shotgun (WGS) entry which is preliminary data.</text>
</comment>
<evidence type="ECO:0000313" key="13">
    <source>
        <dbReference type="Proteomes" id="UP001152519"/>
    </source>
</evidence>
<comment type="subunit">
    <text evidence="10">Associates with subunits I, II and III to form cytochrome c oxidase.</text>
</comment>
<evidence type="ECO:0000256" key="8">
    <source>
        <dbReference type="ARBA" id="ARBA00023136"/>
    </source>
</evidence>
<comment type="catalytic activity">
    <reaction evidence="9 10">
        <text>4 Fe(II)-[cytochrome c] + O2 + 8 H(+)(in) = 4 Fe(III)-[cytochrome c] + 2 H2O + 4 H(+)(out)</text>
        <dbReference type="Rhea" id="RHEA:11436"/>
        <dbReference type="Rhea" id="RHEA-COMP:10350"/>
        <dbReference type="Rhea" id="RHEA-COMP:14399"/>
        <dbReference type="ChEBI" id="CHEBI:15377"/>
        <dbReference type="ChEBI" id="CHEBI:15378"/>
        <dbReference type="ChEBI" id="CHEBI:15379"/>
        <dbReference type="ChEBI" id="CHEBI:29033"/>
        <dbReference type="ChEBI" id="CHEBI:29034"/>
        <dbReference type="EC" id="7.1.1.9"/>
    </reaction>
</comment>
<evidence type="ECO:0000256" key="11">
    <source>
        <dbReference type="SAM" id="Phobius"/>
    </source>
</evidence>
<accession>A0A9W4DUM7</accession>
<gene>
    <name evidence="12" type="ORF">SCOCK_400002</name>
</gene>
<comment type="subcellular location">
    <subcellularLocation>
        <location evidence="2">Cell membrane</location>
        <topology evidence="2">Multi-pass membrane protein</topology>
    </subcellularLocation>
</comment>
<dbReference type="Proteomes" id="UP001152519">
    <property type="component" value="Unassembled WGS sequence"/>
</dbReference>
<reference evidence="12" key="1">
    <citation type="submission" date="2021-05" db="EMBL/GenBank/DDBJ databases">
        <authorList>
            <person name="Arsene-Ploetze F."/>
        </authorList>
    </citation>
    <scope>NUCLEOTIDE SEQUENCE</scope>
    <source>
        <strain evidence="12">DSM 42138</strain>
    </source>
</reference>
<dbReference type="RefSeq" id="WP_251494624.1">
    <property type="nucleotide sequence ID" value="NZ_CAJSLV010000071.1"/>
</dbReference>
<feature type="transmembrane region" description="Helical" evidence="11">
    <location>
        <begin position="31"/>
        <end position="51"/>
    </location>
</feature>
<dbReference type="GO" id="GO:0004129">
    <property type="term" value="F:cytochrome-c oxidase activity"/>
    <property type="evidence" value="ECO:0007669"/>
    <property type="project" value="UniProtKB-EC"/>
</dbReference>
<keyword evidence="8 10" id="KW-0472">Membrane</keyword>
<keyword evidence="13" id="KW-1185">Reference proteome</keyword>
<protein>
    <recommendedName>
        <fullName evidence="10">Cytochrome c oxidase polypeptide 4</fullName>
        <ecNumber evidence="10">7.1.1.9</ecNumber>
    </recommendedName>
    <alternativeName>
        <fullName evidence="10">Cytochrome aa3 subunit 4</fullName>
    </alternativeName>
    <alternativeName>
        <fullName evidence="10">Cytochrome c oxidase polypeptide IV</fullName>
    </alternativeName>
</protein>
<evidence type="ECO:0000256" key="3">
    <source>
        <dbReference type="ARBA" id="ARBA00006870"/>
    </source>
</evidence>
<dbReference type="AlphaFoldDB" id="A0A9W4DUM7"/>
<dbReference type="PIRSF" id="PIRSF017385">
    <property type="entry name" value="CtaF"/>
    <property type="match status" value="1"/>
</dbReference>
<comment type="similarity">
    <text evidence="3 10">Belongs to the cytochrome c oxidase bacterial subunit CtaF family.</text>
</comment>
<evidence type="ECO:0000256" key="7">
    <source>
        <dbReference type="ARBA" id="ARBA00022989"/>
    </source>
</evidence>
<keyword evidence="5 11" id="KW-0812">Transmembrane</keyword>
<keyword evidence="6 10" id="KW-1278">Translocase</keyword>
<dbReference type="InterPro" id="IPR021050">
    <property type="entry name" value="Cyt_c_oxidase_su4_actinobac"/>
</dbReference>
<dbReference type="GO" id="GO:0005886">
    <property type="term" value="C:plasma membrane"/>
    <property type="evidence" value="ECO:0007669"/>
    <property type="project" value="UniProtKB-SubCell"/>
</dbReference>
<dbReference type="Pfam" id="PF12270">
    <property type="entry name" value="Cyt_c_ox_IV"/>
    <property type="match status" value="1"/>
</dbReference>
<evidence type="ECO:0000256" key="6">
    <source>
        <dbReference type="ARBA" id="ARBA00022967"/>
    </source>
</evidence>
<evidence type="ECO:0000256" key="2">
    <source>
        <dbReference type="ARBA" id="ARBA00004651"/>
    </source>
</evidence>
<evidence type="ECO:0000256" key="4">
    <source>
        <dbReference type="ARBA" id="ARBA00022475"/>
    </source>
</evidence>